<dbReference type="EMBL" id="CP015405">
    <property type="protein sequence ID" value="ANU76636.2"/>
    <property type="molecule type" value="Genomic_DNA"/>
</dbReference>
<dbReference type="KEGG" id="byl:A4V09_13165"/>
<dbReference type="GO" id="GO:0016747">
    <property type="term" value="F:acyltransferase activity, transferring groups other than amino-acyl groups"/>
    <property type="evidence" value="ECO:0007669"/>
    <property type="project" value="InterPro"/>
</dbReference>
<dbReference type="Gene3D" id="3.40.630.30">
    <property type="match status" value="1"/>
</dbReference>
<evidence type="ECO:0000259" key="1">
    <source>
        <dbReference type="PROSITE" id="PS51186"/>
    </source>
</evidence>
<dbReference type="PROSITE" id="PS51186">
    <property type="entry name" value="GNAT"/>
    <property type="match status" value="1"/>
</dbReference>
<dbReference type="Proteomes" id="UP000092574">
    <property type="component" value="Chromosome"/>
</dbReference>
<dbReference type="InterPro" id="IPR000182">
    <property type="entry name" value="GNAT_dom"/>
</dbReference>
<accession>A0A1C7IAD7</accession>
<evidence type="ECO:0000313" key="3">
    <source>
        <dbReference type="Proteomes" id="UP000092574"/>
    </source>
</evidence>
<evidence type="ECO:0000313" key="2">
    <source>
        <dbReference type="EMBL" id="ANU76636.2"/>
    </source>
</evidence>
<dbReference type="STRING" id="1796616.A4V09_13165"/>
<sequence>MSKIPFRPWRWDSCLAAVHFKEIGSMETVFHIRRAKEEDIEEVVALYEQAREYMAKNGNPGQWVNGYPAQEDVEKDLNRSVLYICESSDGTEGVFMFDIGEEPNYRKIENGCWLNEEPYGFLHRIASAGRKKGVASFCVQWCLTRCSNMRGDTHKDNKTMQRVFEKNGFLPCGTVYMEDGTPRMAYQRERKA</sequence>
<proteinExistence type="predicted"/>
<dbReference type="SUPFAM" id="SSF55729">
    <property type="entry name" value="Acyl-CoA N-acyltransferases (Nat)"/>
    <property type="match status" value="1"/>
</dbReference>
<dbReference type="InterPro" id="IPR016181">
    <property type="entry name" value="Acyl_CoA_acyltransferase"/>
</dbReference>
<feature type="domain" description="N-acetyltransferase" evidence="1">
    <location>
        <begin position="30"/>
        <end position="189"/>
    </location>
</feature>
<organism evidence="2 3">
    <name type="scientific">Blautia pseudococcoides</name>
    <dbReference type="NCBI Taxonomy" id="1796616"/>
    <lineage>
        <taxon>Bacteria</taxon>
        <taxon>Bacillati</taxon>
        <taxon>Bacillota</taxon>
        <taxon>Clostridia</taxon>
        <taxon>Lachnospirales</taxon>
        <taxon>Lachnospiraceae</taxon>
        <taxon>Blautia</taxon>
    </lineage>
</organism>
<dbReference type="AlphaFoldDB" id="A0A1C7IAD7"/>
<name>A0A1C7IAD7_9FIRM</name>
<protein>
    <submittedName>
        <fullName evidence="2">GNAT family N-acetyltransferase</fullName>
    </submittedName>
</protein>
<gene>
    <name evidence="2" type="ORF">A4V09_13165</name>
</gene>
<keyword evidence="3" id="KW-1185">Reference proteome</keyword>
<reference evidence="2" key="1">
    <citation type="submission" date="2017-04" db="EMBL/GenBank/DDBJ databases">
        <title>Complete Genome Sequences of Twelve Strains of a Stable Defined Moderately Diverse Mouse Microbiota 2 (sDMDMm2).</title>
        <authorList>
            <person name="Uchimura Y."/>
            <person name="Wyss M."/>
            <person name="Brugiroux S."/>
            <person name="Limenitakis J.P."/>
            <person name="Stecher B."/>
            <person name="McCoy K.D."/>
            <person name="Macpherson A.J."/>
        </authorList>
    </citation>
    <scope>NUCLEOTIDE SEQUENCE</scope>
    <source>
        <strain evidence="2">YL58</strain>
    </source>
</reference>